<dbReference type="Gene3D" id="3.30.70.580">
    <property type="entry name" value="Pseudouridine synthase I, catalytic domain, N-terminal subdomain"/>
    <property type="match status" value="1"/>
</dbReference>
<dbReference type="GO" id="GO:0006364">
    <property type="term" value="P:rRNA processing"/>
    <property type="evidence" value="ECO:0007669"/>
    <property type="project" value="UniProtKB-ARBA"/>
</dbReference>
<dbReference type="AlphaFoldDB" id="A0AAP5MAP6"/>
<evidence type="ECO:0000313" key="6">
    <source>
        <dbReference type="Proteomes" id="UP000667802"/>
    </source>
</evidence>
<dbReference type="PANTHER" id="PTHR47683">
    <property type="entry name" value="PSEUDOURIDINE SYNTHASE FAMILY PROTEIN-RELATED"/>
    <property type="match status" value="1"/>
</dbReference>
<keyword evidence="2 3" id="KW-0413">Isomerase</keyword>
<evidence type="ECO:0000256" key="3">
    <source>
        <dbReference type="RuleBase" id="RU003887"/>
    </source>
</evidence>
<dbReference type="RefSeq" id="WP_208351965.1">
    <property type="nucleotide sequence ID" value="NZ_JAALHA020000006.1"/>
</dbReference>
<dbReference type="NCBIfam" id="TIGR00093">
    <property type="entry name" value="pseudouridine synthase"/>
    <property type="match status" value="1"/>
</dbReference>
<dbReference type="InterPro" id="IPR020103">
    <property type="entry name" value="PsdUridine_synth_cat_dom_sf"/>
</dbReference>
<evidence type="ECO:0000256" key="1">
    <source>
        <dbReference type="ARBA" id="ARBA00008348"/>
    </source>
</evidence>
<dbReference type="InterPro" id="IPR042092">
    <property type="entry name" value="PsdUridine_s_RsuA/RluB/E/F_cat"/>
</dbReference>
<dbReference type="GO" id="GO:0009982">
    <property type="term" value="F:pseudouridine synthase activity"/>
    <property type="evidence" value="ECO:0007669"/>
    <property type="project" value="InterPro"/>
</dbReference>
<dbReference type="InterPro" id="IPR020094">
    <property type="entry name" value="TruA/RsuA/RluB/E/F_N"/>
</dbReference>
<evidence type="ECO:0000313" key="5">
    <source>
        <dbReference type="EMBL" id="MDR9895879.1"/>
    </source>
</evidence>
<comment type="similarity">
    <text evidence="1 3">Belongs to the pseudouridine synthase RsuA family.</text>
</comment>
<dbReference type="InterPro" id="IPR000748">
    <property type="entry name" value="PsdUridine_synth_RsuA/RluB/E/F"/>
</dbReference>
<protein>
    <recommendedName>
        <fullName evidence="3">Pseudouridine synthase</fullName>
        <ecNumber evidence="3">5.4.99.-</ecNumber>
    </recommendedName>
</protein>
<dbReference type="PANTHER" id="PTHR47683:SF2">
    <property type="entry name" value="RNA-BINDING S4 DOMAIN-CONTAINING PROTEIN"/>
    <property type="match status" value="1"/>
</dbReference>
<dbReference type="EC" id="5.4.99.-" evidence="3"/>
<dbReference type="Proteomes" id="UP000667802">
    <property type="component" value="Unassembled WGS sequence"/>
</dbReference>
<accession>A0AAP5MAP6</accession>
<dbReference type="SUPFAM" id="SSF55120">
    <property type="entry name" value="Pseudouridine synthase"/>
    <property type="match status" value="1"/>
</dbReference>
<proteinExistence type="inferred from homology"/>
<dbReference type="InterPro" id="IPR050343">
    <property type="entry name" value="RsuA_PseudoU_synthase"/>
</dbReference>
<dbReference type="GO" id="GO:0001522">
    <property type="term" value="P:pseudouridine synthesis"/>
    <property type="evidence" value="ECO:0007669"/>
    <property type="project" value="InterPro"/>
</dbReference>
<organism evidence="5 6">
    <name type="scientific">Aetokthonos hydrillicola Thurmond2011</name>
    <dbReference type="NCBI Taxonomy" id="2712845"/>
    <lineage>
        <taxon>Bacteria</taxon>
        <taxon>Bacillati</taxon>
        <taxon>Cyanobacteriota</taxon>
        <taxon>Cyanophyceae</taxon>
        <taxon>Nostocales</taxon>
        <taxon>Hapalosiphonaceae</taxon>
        <taxon>Aetokthonos</taxon>
    </lineage>
</organism>
<dbReference type="Gene3D" id="3.30.70.1560">
    <property type="entry name" value="Alpha-L RNA-binding motif"/>
    <property type="match status" value="1"/>
</dbReference>
<dbReference type="GO" id="GO:0140098">
    <property type="term" value="F:catalytic activity, acting on RNA"/>
    <property type="evidence" value="ECO:0007669"/>
    <property type="project" value="UniProtKB-ARBA"/>
</dbReference>
<dbReference type="EMBL" id="JAALHA020000006">
    <property type="protein sequence ID" value="MDR9895879.1"/>
    <property type="molecule type" value="Genomic_DNA"/>
</dbReference>
<name>A0AAP5MAP6_9CYAN</name>
<dbReference type="InterPro" id="IPR006145">
    <property type="entry name" value="PsdUridine_synth_RsuA/RluA"/>
</dbReference>
<sequence>MAHQYRYIIFYKPYGVLSQFTKDTPTRSTLKDYLSISDIYPVGRLDWDSEGLLLLTNNGQLQHRLSHPKFKHERTYLVQVERIPDAEALAKLQAGVQIQDYRTRPAKVRLLTEEPLLPERDPPIRFRKNVPTAWLEMTLTEGKNRQVRRMTASVGFPTLRLVRVSIAHLQLDGLQPGQWRNLNPSELALLERGSRKQGSLSRGALEQR</sequence>
<gene>
    <name evidence="5" type="ORF">G7B40_015090</name>
</gene>
<reference evidence="6" key="1">
    <citation type="journal article" date="2021" name="Science">
        <title>Hunting the eagle killer: A cyanobacterial neurotoxin causes vacuolar myelinopathy.</title>
        <authorList>
            <person name="Breinlinger S."/>
            <person name="Phillips T.J."/>
            <person name="Haram B.N."/>
            <person name="Mares J."/>
            <person name="Martinez Yerena J.A."/>
            <person name="Hrouzek P."/>
            <person name="Sobotka R."/>
            <person name="Henderson W.M."/>
            <person name="Schmieder P."/>
            <person name="Williams S.M."/>
            <person name="Lauderdale J.D."/>
            <person name="Wilde H.D."/>
            <person name="Gerrin W."/>
            <person name="Kust A."/>
            <person name="Washington J.W."/>
            <person name="Wagner C."/>
            <person name="Geier B."/>
            <person name="Liebeke M."/>
            <person name="Enke H."/>
            <person name="Niedermeyer T.H.J."/>
            <person name="Wilde S.B."/>
        </authorList>
    </citation>
    <scope>NUCLEOTIDE SEQUENCE [LARGE SCALE GENOMIC DNA]</scope>
    <source>
        <strain evidence="6">Thurmond2011</strain>
    </source>
</reference>
<feature type="domain" description="Pseudouridine synthase RsuA/RluA-like" evidence="4">
    <location>
        <begin position="7"/>
        <end position="152"/>
    </location>
</feature>
<dbReference type="GO" id="GO:0003723">
    <property type="term" value="F:RNA binding"/>
    <property type="evidence" value="ECO:0007669"/>
    <property type="project" value="InterPro"/>
</dbReference>
<dbReference type="PROSITE" id="PS01149">
    <property type="entry name" value="PSI_RSU"/>
    <property type="match status" value="1"/>
</dbReference>
<comment type="caution">
    <text evidence="5">The sequence shown here is derived from an EMBL/GenBank/DDBJ whole genome shotgun (WGS) entry which is preliminary data.</text>
</comment>
<evidence type="ECO:0000256" key="2">
    <source>
        <dbReference type="ARBA" id="ARBA00023235"/>
    </source>
</evidence>
<dbReference type="Pfam" id="PF00849">
    <property type="entry name" value="PseudoU_synth_2"/>
    <property type="match status" value="1"/>
</dbReference>
<keyword evidence="6" id="KW-1185">Reference proteome</keyword>
<dbReference type="InterPro" id="IPR018496">
    <property type="entry name" value="PsdUridine_synth_RsuA/RluB_CS"/>
</dbReference>
<evidence type="ECO:0000259" key="4">
    <source>
        <dbReference type="Pfam" id="PF00849"/>
    </source>
</evidence>